<dbReference type="EMBL" id="JAIWYP010000014">
    <property type="protein sequence ID" value="KAH3709956.1"/>
    <property type="molecule type" value="Genomic_DNA"/>
</dbReference>
<dbReference type="AlphaFoldDB" id="A0A9D3Z3I8"/>
<name>A0A9D3Z3I8_DREPO</name>
<evidence type="ECO:0000313" key="1">
    <source>
        <dbReference type="EMBL" id="KAH3709956.1"/>
    </source>
</evidence>
<reference evidence="1" key="2">
    <citation type="submission" date="2020-11" db="EMBL/GenBank/DDBJ databases">
        <authorList>
            <person name="McCartney M.A."/>
            <person name="Auch B."/>
            <person name="Kono T."/>
            <person name="Mallez S."/>
            <person name="Becker A."/>
            <person name="Gohl D.M."/>
            <person name="Silverstein K.A.T."/>
            <person name="Koren S."/>
            <person name="Bechman K.B."/>
            <person name="Herman A."/>
            <person name="Abrahante J.E."/>
            <person name="Garbe J."/>
        </authorList>
    </citation>
    <scope>NUCLEOTIDE SEQUENCE</scope>
    <source>
        <strain evidence="1">Duluth1</strain>
        <tissue evidence="1">Whole animal</tissue>
    </source>
</reference>
<keyword evidence="2" id="KW-1185">Reference proteome</keyword>
<gene>
    <name evidence="1" type="ORF">DPMN_069422</name>
</gene>
<dbReference type="Proteomes" id="UP000828390">
    <property type="component" value="Unassembled WGS sequence"/>
</dbReference>
<accession>A0A9D3Z3I8</accession>
<organism evidence="1 2">
    <name type="scientific">Dreissena polymorpha</name>
    <name type="common">Zebra mussel</name>
    <name type="synonym">Mytilus polymorpha</name>
    <dbReference type="NCBI Taxonomy" id="45954"/>
    <lineage>
        <taxon>Eukaryota</taxon>
        <taxon>Metazoa</taxon>
        <taxon>Spiralia</taxon>
        <taxon>Lophotrochozoa</taxon>
        <taxon>Mollusca</taxon>
        <taxon>Bivalvia</taxon>
        <taxon>Autobranchia</taxon>
        <taxon>Heteroconchia</taxon>
        <taxon>Euheterodonta</taxon>
        <taxon>Imparidentia</taxon>
        <taxon>Neoheterodontei</taxon>
        <taxon>Myida</taxon>
        <taxon>Dreissenoidea</taxon>
        <taxon>Dreissenidae</taxon>
        <taxon>Dreissena</taxon>
    </lineage>
</organism>
<reference evidence="1" key="1">
    <citation type="journal article" date="2019" name="bioRxiv">
        <title>The Genome of the Zebra Mussel, Dreissena polymorpha: A Resource for Invasive Species Research.</title>
        <authorList>
            <person name="McCartney M.A."/>
            <person name="Auch B."/>
            <person name="Kono T."/>
            <person name="Mallez S."/>
            <person name="Zhang Y."/>
            <person name="Obille A."/>
            <person name="Becker A."/>
            <person name="Abrahante J.E."/>
            <person name="Garbe J."/>
            <person name="Badalamenti J.P."/>
            <person name="Herman A."/>
            <person name="Mangelson H."/>
            <person name="Liachko I."/>
            <person name="Sullivan S."/>
            <person name="Sone E.D."/>
            <person name="Koren S."/>
            <person name="Silverstein K.A.T."/>
            <person name="Beckman K.B."/>
            <person name="Gohl D.M."/>
        </authorList>
    </citation>
    <scope>NUCLEOTIDE SEQUENCE</scope>
    <source>
        <strain evidence="1">Duluth1</strain>
        <tissue evidence="1">Whole animal</tissue>
    </source>
</reference>
<proteinExistence type="predicted"/>
<sequence>MLYNLKLKLLTPVKLHVNRKPFIQISLHVTQWRLIKMVTRLVQKVHPTRQNASICRTCTAISSR</sequence>
<comment type="caution">
    <text evidence="1">The sequence shown here is derived from an EMBL/GenBank/DDBJ whole genome shotgun (WGS) entry which is preliminary data.</text>
</comment>
<protein>
    <submittedName>
        <fullName evidence="1">Uncharacterized protein</fullName>
    </submittedName>
</protein>
<evidence type="ECO:0000313" key="2">
    <source>
        <dbReference type="Proteomes" id="UP000828390"/>
    </source>
</evidence>